<dbReference type="WBParaSite" id="JU765_v2.g16715.t1">
    <property type="protein sequence ID" value="JU765_v2.g16715.t1"/>
    <property type="gene ID" value="JU765_v2.g16715"/>
</dbReference>
<organism evidence="1 2">
    <name type="scientific">Panagrolaimus sp. JU765</name>
    <dbReference type="NCBI Taxonomy" id="591449"/>
    <lineage>
        <taxon>Eukaryota</taxon>
        <taxon>Metazoa</taxon>
        <taxon>Ecdysozoa</taxon>
        <taxon>Nematoda</taxon>
        <taxon>Chromadorea</taxon>
        <taxon>Rhabditida</taxon>
        <taxon>Tylenchina</taxon>
        <taxon>Panagrolaimomorpha</taxon>
        <taxon>Panagrolaimoidea</taxon>
        <taxon>Panagrolaimidae</taxon>
        <taxon>Panagrolaimus</taxon>
    </lineage>
</organism>
<reference evidence="2" key="1">
    <citation type="submission" date="2022-11" db="UniProtKB">
        <authorList>
            <consortium name="WormBaseParasite"/>
        </authorList>
    </citation>
    <scope>IDENTIFICATION</scope>
</reference>
<sequence length="353" mass="41181">MSTTSVGGKLVTQWRCPECHKYLSSKRSYREHLNVHEKVRPFQCEQCNYAAASQMTLRRHRLRSHIPRTDWGYPCPYCTEIYMEPASYQQHVSHRHFGLSCTFGCPHKSCNFTSKCTKSFIEHVNKHLVIVPADSDEPVDEFDDIYSPSKINPLKYLVDDEIGSGYGKAPREAQIKRYADVLSLTKNKPTPKQISSKSTIISKSSTNDIRQRSSTRIMTKNQRVQETFETESDWQNAEEFEEIYCPQPVYKEEVVEGEPQLYKLEIYCPQPVYKEEVVEGEPQLYKLVDENGACVDNQIYYYELDPEEEYEVEDGWDYAELEQEEPTEQKIVIKIPKEDERRLPDGQIDIDLD</sequence>
<proteinExistence type="predicted"/>
<protein>
    <submittedName>
        <fullName evidence="2">C2H2-type domain-containing protein</fullName>
    </submittedName>
</protein>
<evidence type="ECO:0000313" key="2">
    <source>
        <dbReference type="WBParaSite" id="JU765_v2.g16715.t1"/>
    </source>
</evidence>
<accession>A0AC34QIB1</accession>
<evidence type="ECO:0000313" key="1">
    <source>
        <dbReference type="Proteomes" id="UP000887576"/>
    </source>
</evidence>
<name>A0AC34QIB1_9BILA</name>
<dbReference type="Proteomes" id="UP000887576">
    <property type="component" value="Unplaced"/>
</dbReference>